<evidence type="ECO:0008006" key="4">
    <source>
        <dbReference type="Google" id="ProtNLM"/>
    </source>
</evidence>
<protein>
    <recommendedName>
        <fullName evidence="4">DUF2946 domain-containing protein</fullName>
    </recommendedName>
</protein>
<feature type="signal peptide" evidence="1">
    <location>
        <begin position="1"/>
        <end position="20"/>
    </location>
</feature>
<dbReference type="RefSeq" id="WP_136495736.1">
    <property type="nucleotide sequence ID" value="NZ_CP046052.1"/>
</dbReference>
<dbReference type="KEGG" id="mhey:H2LOC_006955"/>
<reference evidence="2 3" key="1">
    <citation type="submission" date="2019-11" db="EMBL/GenBank/DDBJ databases">
        <title>The genome sequence of Methylocystis heyeri.</title>
        <authorList>
            <person name="Oshkin I.Y."/>
            <person name="Miroshnikov K."/>
            <person name="Dedysh S.N."/>
        </authorList>
    </citation>
    <scope>NUCLEOTIDE SEQUENCE [LARGE SCALE GENOMIC DNA]</scope>
    <source>
        <strain evidence="2 3">H2</strain>
    </source>
</reference>
<evidence type="ECO:0000313" key="2">
    <source>
        <dbReference type="EMBL" id="QGM45453.1"/>
    </source>
</evidence>
<organism evidence="2 3">
    <name type="scientific">Methylocystis heyeri</name>
    <dbReference type="NCBI Taxonomy" id="391905"/>
    <lineage>
        <taxon>Bacteria</taxon>
        <taxon>Pseudomonadati</taxon>
        <taxon>Pseudomonadota</taxon>
        <taxon>Alphaproteobacteria</taxon>
        <taxon>Hyphomicrobiales</taxon>
        <taxon>Methylocystaceae</taxon>
        <taxon>Methylocystis</taxon>
    </lineage>
</organism>
<accession>A0A6B8KG34</accession>
<proteinExistence type="predicted"/>
<evidence type="ECO:0000256" key="1">
    <source>
        <dbReference type="SAM" id="SignalP"/>
    </source>
</evidence>
<dbReference type="AlphaFoldDB" id="A0A6B8KG34"/>
<evidence type="ECO:0000313" key="3">
    <source>
        <dbReference type="Proteomes" id="UP000309061"/>
    </source>
</evidence>
<dbReference type="Proteomes" id="UP000309061">
    <property type="component" value="Chromosome"/>
</dbReference>
<dbReference type="EMBL" id="CP046052">
    <property type="protein sequence ID" value="QGM45453.1"/>
    <property type="molecule type" value="Genomic_DNA"/>
</dbReference>
<name>A0A6B8KG34_9HYPH</name>
<keyword evidence="1" id="KW-0732">Signal</keyword>
<keyword evidence="3" id="KW-1185">Reference proteome</keyword>
<feature type="chain" id="PRO_5025468511" description="DUF2946 domain-containing protein" evidence="1">
    <location>
        <begin position="21"/>
        <end position="141"/>
    </location>
</feature>
<gene>
    <name evidence="2" type="ORF">H2LOC_006955</name>
</gene>
<sequence>MRIFARATVAGLLLCVFALTGLRNHLVTSVTGDISGFDRWTVATLAFVENCQTHGGQNGPEPQRHDHSQCCVCCVASGRDLVLFVALSPEIADERGSAHTDIFRVHASSDDLNYGPPGWGSAWSSRSSRRFLKVELRYGVA</sequence>